<dbReference type="OrthoDB" id="37659at2759"/>
<dbReference type="SUPFAM" id="SSF51735">
    <property type="entry name" value="NAD(P)-binding Rossmann-fold domains"/>
    <property type="match status" value="1"/>
</dbReference>
<dbReference type="PANTHER" id="PTHR43550">
    <property type="entry name" value="3-KETODIHYDROSPHINGOSINE REDUCTASE"/>
    <property type="match status" value="1"/>
</dbReference>
<comment type="similarity">
    <text evidence="1">Belongs to the short-chain dehydrogenases/reductases (SDR) family.</text>
</comment>
<name>A9RHZ8_PHYPA</name>
<dbReference type="Pfam" id="PF00106">
    <property type="entry name" value="adh_short"/>
    <property type="match status" value="1"/>
</dbReference>
<keyword evidence="2" id="KW-0472">Membrane</keyword>
<dbReference type="PaxDb" id="3218-PP1S10_1V6.1"/>
<dbReference type="PRINTS" id="PR00080">
    <property type="entry name" value="SDRFAMILY"/>
</dbReference>
<dbReference type="KEGG" id="ppp:112275685"/>
<evidence type="ECO:0000256" key="2">
    <source>
        <dbReference type="SAM" id="Phobius"/>
    </source>
</evidence>
<dbReference type="EnsemblPlants" id="Pp3c23_10340V3.1">
    <property type="protein sequence ID" value="Pp3c23_10340V3.1"/>
    <property type="gene ID" value="Pp3c23_10340"/>
</dbReference>
<proteinExistence type="inferred from homology"/>
<evidence type="ECO:0000313" key="4">
    <source>
        <dbReference type="EMBL" id="PNR29180.1"/>
    </source>
</evidence>
<feature type="domain" description="Ketoreductase" evidence="3">
    <location>
        <begin position="35"/>
        <end position="202"/>
    </location>
</feature>
<keyword evidence="6" id="KW-1185">Reference proteome</keyword>
<dbReference type="AlphaFoldDB" id="A9RHZ8"/>
<dbReference type="Proteomes" id="UP000006727">
    <property type="component" value="Chromosome 23"/>
</dbReference>
<reference evidence="5" key="3">
    <citation type="submission" date="2020-12" db="UniProtKB">
        <authorList>
            <consortium name="EnsemblPlants"/>
        </authorList>
    </citation>
    <scope>IDENTIFICATION</scope>
</reference>
<feature type="transmembrane region" description="Helical" evidence="2">
    <location>
        <begin position="6"/>
        <end position="23"/>
    </location>
</feature>
<dbReference type="HOGENOM" id="CLU_010194_2_1_1"/>
<protein>
    <recommendedName>
        <fullName evidence="3">Ketoreductase domain-containing protein</fullName>
    </recommendedName>
</protein>
<evidence type="ECO:0000256" key="1">
    <source>
        <dbReference type="RuleBase" id="RU000363"/>
    </source>
</evidence>
<dbReference type="PROSITE" id="PS00061">
    <property type="entry name" value="ADH_SHORT"/>
    <property type="match status" value="1"/>
</dbReference>
<accession>A9RHZ8</accession>
<dbReference type="STRING" id="3218.A9RHZ8"/>
<dbReference type="Gramene" id="Pp3c23_10340V3.3">
    <property type="protein sequence ID" value="Pp3c23_10340V3.3"/>
    <property type="gene ID" value="Pp3c23_10340"/>
</dbReference>
<dbReference type="InterPro" id="IPR002347">
    <property type="entry name" value="SDR_fam"/>
</dbReference>
<keyword evidence="2" id="KW-0812">Transmembrane</keyword>
<evidence type="ECO:0000313" key="6">
    <source>
        <dbReference type="Proteomes" id="UP000006727"/>
    </source>
</evidence>
<dbReference type="InterPro" id="IPR057326">
    <property type="entry name" value="KR_dom"/>
</dbReference>
<dbReference type="InterPro" id="IPR036291">
    <property type="entry name" value="NAD(P)-bd_dom_sf"/>
</dbReference>
<feature type="transmembrane region" description="Helical" evidence="2">
    <location>
        <begin position="269"/>
        <end position="290"/>
    </location>
</feature>
<dbReference type="Gene3D" id="3.40.50.720">
    <property type="entry name" value="NAD(P)-binding Rossmann-like Domain"/>
    <property type="match status" value="1"/>
</dbReference>
<gene>
    <name evidence="5" type="primary">LOC112275685</name>
    <name evidence="4" type="ORF">PHYPA_027872</name>
</gene>
<reference evidence="4 6" key="2">
    <citation type="journal article" date="2018" name="Plant J.">
        <title>The Physcomitrella patens chromosome-scale assembly reveals moss genome structure and evolution.</title>
        <authorList>
            <person name="Lang D."/>
            <person name="Ullrich K.K."/>
            <person name="Murat F."/>
            <person name="Fuchs J."/>
            <person name="Jenkins J."/>
            <person name="Haas F.B."/>
            <person name="Piednoel M."/>
            <person name="Gundlach H."/>
            <person name="Van Bel M."/>
            <person name="Meyberg R."/>
            <person name="Vives C."/>
            <person name="Morata J."/>
            <person name="Symeonidi A."/>
            <person name="Hiss M."/>
            <person name="Muchero W."/>
            <person name="Kamisugi Y."/>
            <person name="Saleh O."/>
            <person name="Blanc G."/>
            <person name="Decker E.L."/>
            <person name="van Gessel N."/>
            <person name="Grimwood J."/>
            <person name="Hayes R.D."/>
            <person name="Graham S.W."/>
            <person name="Gunter L.E."/>
            <person name="McDaniel S.F."/>
            <person name="Hoernstein S.N.W."/>
            <person name="Larsson A."/>
            <person name="Li F.W."/>
            <person name="Perroud P.F."/>
            <person name="Phillips J."/>
            <person name="Ranjan P."/>
            <person name="Rokshar D.S."/>
            <person name="Rothfels C.J."/>
            <person name="Schneider L."/>
            <person name="Shu S."/>
            <person name="Stevenson D.W."/>
            <person name="Thummler F."/>
            <person name="Tillich M."/>
            <person name="Villarreal Aguilar J.C."/>
            <person name="Widiez T."/>
            <person name="Wong G.K."/>
            <person name="Wymore A."/>
            <person name="Zhang Y."/>
            <person name="Zimmer A.D."/>
            <person name="Quatrano R.S."/>
            <person name="Mayer K.F.X."/>
            <person name="Goodstein D."/>
            <person name="Casacuberta J.M."/>
            <person name="Vandepoele K."/>
            <person name="Reski R."/>
            <person name="Cuming A.C."/>
            <person name="Tuskan G.A."/>
            <person name="Maumus F."/>
            <person name="Salse J."/>
            <person name="Schmutz J."/>
            <person name="Rensing S.A."/>
        </authorList>
    </citation>
    <scope>NUCLEOTIDE SEQUENCE [LARGE SCALE GENOMIC DNA]</scope>
    <source>
        <strain evidence="5 6">cv. Gransden 2004</strain>
    </source>
</reference>
<dbReference type="GeneID" id="112275685"/>
<dbReference type="EMBL" id="ABEU02000023">
    <property type="protein sequence ID" value="PNR29180.1"/>
    <property type="molecule type" value="Genomic_DNA"/>
</dbReference>
<dbReference type="RefSeq" id="XP_024362033.1">
    <property type="nucleotide sequence ID" value="XM_024506265.2"/>
</dbReference>
<evidence type="ECO:0000313" key="5">
    <source>
        <dbReference type="EnsemblPlants" id="Pp3c23_10340V3.1"/>
    </source>
</evidence>
<dbReference type="SMART" id="SM00822">
    <property type="entry name" value="PKS_KR"/>
    <property type="match status" value="1"/>
</dbReference>
<dbReference type="Gramene" id="Pp3c23_10340V3.1">
    <property type="protein sequence ID" value="Pp3c23_10340V3.1"/>
    <property type="gene ID" value="Pp3c23_10340"/>
</dbReference>
<organism evidence="4">
    <name type="scientific">Physcomitrium patens</name>
    <name type="common">Spreading-leaved earth moss</name>
    <name type="synonym">Physcomitrella patens</name>
    <dbReference type="NCBI Taxonomy" id="3218"/>
    <lineage>
        <taxon>Eukaryota</taxon>
        <taxon>Viridiplantae</taxon>
        <taxon>Streptophyta</taxon>
        <taxon>Embryophyta</taxon>
        <taxon>Bryophyta</taxon>
        <taxon>Bryophytina</taxon>
        <taxon>Bryopsida</taxon>
        <taxon>Funariidae</taxon>
        <taxon>Funariales</taxon>
        <taxon>Funariaceae</taxon>
        <taxon>Physcomitrium</taxon>
    </lineage>
</organism>
<dbReference type="GO" id="GO:0016616">
    <property type="term" value="F:oxidoreductase activity, acting on the CH-OH group of donors, NAD or NADP as acceptor"/>
    <property type="evidence" value="ECO:0000318"/>
    <property type="project" value="GO_Central"/>
</dbReference>
<dbReference type="OMA" id="IRISMIC"/>
<dbReference type="PRINTS" id="PR00081">
    <property type="entry name" value="GDHRDH"/>
</dbReference>
<dbReference type="EnsemblPlants" id="Pp3c23_10340V3.3">
    <property type="protein sequence ID" value="Pp3c23_10340V3.3"/>
    <property type="gene ID" value="Pp3c23_10340"/>
</dbReference>
<sequence>MYFHFSWIAIGVVVTLCLILVLKPRKPFMSNLRGKHVFLTGASSGIGLEIAKQALQEGAYLTLVARNSERMTKVAMSLLKELDCSEDRLLVKAADVADYTAISTAVKDSFDWRPIDILVNNAGVTISGLIQDLSAGDLQTVVQTNFLGSVYALHAVLPQLVLRSRDHPVSIVFMGSLASLCWLYGNGVYTGTKYAIKGVAECLRLELAPYNIRVSLVCPGFVNTPMLNAADNMDELKAGMQVASFYNPNYSQPADTVAKIALSGIKRGTFLITTTPLLGSILIILTRGYAPSESFLRNLVEASLSGPARIISYLSQAKIYWDLRRLHRMYHGSQ</sequence>
<evidence type="ECO:0000259" key="3">
    <source>
        <dbReference type="SMART" id="SM00822"/>
    </source>
</evidence>
<reference evidence="4 6" key="1">
    <citation type="journal article" date="2008" name="Science">
        <title>The Physcomitrella genome reveals evolutionary insights into the conquest of land by plants.</title>
        <authorList>
            <person name="Rensing S."/>
            <person name="Lang D."/>
            <person name="Zimmer A."/>
            <person name="Terry A."/>
            <person name="Salamov A."/>
            <person name="Shapiro H."/>
            <person name="Nishiyama T."/>
            <person name="Perroud P.-F."/>
            <person name="Lindquist E."/>
            <person name="Kamisugi Y."/>
            <person name="Tanahashi T."/>
            <person name="Sakakibara K."/>
            <person name="Fujita T."/>
            <person name="Oishi K."/>
            <person name="Shin-I T."/>
            <person name="Kuroki Y."/>
            <person name="Toyoda A."/>
            <person name="Suzuki Y."/>
            <person name="Hashimoto A."/>
            <person name="Yamaguchi K."/>
            <person name="Sugano A."/>
            <person name="Kohara Y."/>
            <person name="Fujiyama A."/>
            <person name="Anterola A."/>
            <person name="Aoki S."/>
            <person name="Ashton N."/>
            <person name="Barbazuk W.B."/>
            <person name="Barker E."/>
            <person name="Bennetzen J."/>
            <person name="Bezanilla M."/>
            <person name="Blankenship R."/>
            <person name="Cho S.H."/>
            <person name="Dutcher S."/>
            <person name="Estelle M."/>
            <person name="Fawcett J.A."/>
            <person name="Gundlach H."/>
            <person name="Hanada K."/>
            <person name="Heyl A."/>
            <person name="Hicks K.A."/>
            <person name="Hugh J."/>
            <person name="Lohr M."/>
            <person name="Mayer K."/>
            <person name="Melkozernov A."/>
            <person name="Murata T."/>
            <person name="Nelson D."/>
            <person name="Pils B."/>
            <person name="Prigge M."/>
            <person name="Reiss B."/>
            <person name="Renner T."/>
            <person name="Rombauts S."/>
            <person name="Rushton P."/>
            <person name="Sanderfoot A."/>
            <person name="Schween G."/>
            <person name="Shiu S.-H."/>
            <person name="Stueber K."/>
            <person name="Theodoulou F.L."/>
            <person name="Tu H."/>
            <person name="Van de Peer Y."/>
            <person name="Verrier P.J."/>
            <person name="Waters E."/>
            <person name="Wood A."/>
            <person name="Yang L."/>
            <person name="Cove D."/>
            <person name="Cuming A."/>
            <person name="Hasebe M."/>
            <person name="Lucas S."/>
            <person name="Mishler D.B."/>
            <person name="Reski R."/>
            <person name="Grigoriev I."/>
            <person name="Quatrano R.S."/>
            <person name="Boore J.L."/>
        </authorList>
    </citation>
    <scope>NUCLEOTIDE SEQUENCE [LARGE SCALE GENOMIC DNA]</scope>
    <source>
        <strain evidence="5 6">cv. Gransden 2004</strain>
    </source>
</reference>
<dbReference type="InterPro" id="IPR020904">
    <property type="entry name" value="Sc_DH/Rdtase_CS"/>
</dbReference>
<dbReference type="PANTHER" id="PTHR43550:SF12">
    <property type="entry name" value="3-DEHYDROSPHINGANINE REDUCTASE"/>
    <property type="match status" value="1"/>
</dbReference>
<dbReference type="eggNOG" id="KOG1210">
    <property type="taxonomic scope" value="Eukaryota"/>
</dbReference>
<keyword evidence="2" id="KW-1133">Transmembrane helix</keyword>
<dbReference type="RefSeq" id="XP_024362035.1">
    <property type="nucleotide sequence ID" value="XM_024506267.2"/>
</dbReference>
<dbReference type="RefSeq" id="XP_073386565.1">
    <property type="nucleotide sequence ID" value="XM_073530464.1"/>
</dbReference>